<keyword evidence="3" id="KW-1185">Reference proteome</keyword>
<protein>
    <submittedName>
        <fullName evidence="2">Uncharacterized protein</fullName>
    </submittedName>
</protein>
<dbReference type="Proteomes" id="UP001374535">
    <property type="component" value="Chromosome 1"/>
</dbReference>
<evidence type="ECO:0000256" key="1">
    <source>
        <dbReference type="SAM" id="MobiDB-lite"/>
    </source>
</evidence>
<gene>
    <name evidence="2" type="ORF">V8G54_003295</name>
</gene>
<sequence>MTKEVKKIGETMVPYLKRPIADTHWPFSGNKRFVSSKQCGMRSKSFDLGALEGPLSLCAKGQDKNRRGACQFAKENYEQEKNTWAKVKKARKKNVKQLKTRRRRLRSKRKIGNCMSGSTKTAYVNGRELHERLNQDRLVDDRELYEWLDQDHLGKRQETT</sequence>
<name>A0AAQ3SDM8_VIGMU</name>
<dbReference type="AlphaFoldDB" id="A0AAQ3SDM8"/>
<evidence type="ECO:0000313" key="2">
    <source>
        <dbReference type="EMBL" id="WVZ24751.1"/>
    </source>
</evidence>
<feature type="compositionally biased region" description="Basic residues" evidence="1">
    <location>
        <begin position="86"/>
        <end position="105"/>
    </location>
</feature>
<proteinExistence type="predicted"/>
<organism evidence="2 3">
    <name type="scientific">Vigna mungo</name>
    <name type="common">Black gram</name>
    <name type="synonym">Phaseolus mungo</name>
    <dbReference type="NCBI Taxonomy" id="3915"/>
    <lineage>
        <taxon>Eukaryota</taxon>
        <taxon>Viridiplantae</taxon>
        <taxon>Streptophyta</taxon>
        <taxon>Embryophyta</taxon>
        <taxon>Tracheophyta</taxon>
        <taxon>Spermatophyta</taxon>
        <taxon>Magnoliopsida</taxon>
        <taxon>eudicotyledons</taxon>
        <taxon>Gunneridae</taxon>
        <taxon>Pentapetalae</taxon>
        <taxon>rosids</taxon>
        <taxon>fabids</taxon>
        <taxon>Fabales</taxon>
        <taxon>Fabaceae</taxon>
        <taxon>Papilionoideae</taxon>
        <taxon>50 kb inversion clade</taxon>
        <taxon>NPAAA clade</taxon>
        <taxon>indigoferoid/millettioid clade</taxon>
        <taxon>Phaseoleae</taxon>
        <taxon>Vigna</taxon>
    </lineage>
</organism>
<evidence type="ECO:0000313" key="3">
    <source>
        <dbReference type="Proteomes" id="UP001374535"/>
    </source>
</evidence>
<reference evidence="2 3" key="1">
    <citation type="journal article" date="2023" name="Life. Sci Alliance">
        <title>Evolutionary insights into 3D genome organization and epigenetic landscape of Vigna mungo.</title>
        <authorList>
            <person name="Junaid A."/>
            <person name="Singh B."/>
            <person name="Bhatia S."/>
        </authorList>
    </citation>
    <scope>NUCLEOTIDE SEQUENCE [LARGE SCALE GENOMIC DNA]</scope>
    <source>
        <strain evidence="2">Urdbean</strain>
    </source>
</reference>
<dbReference type="EMBL" id="CP144700">
    <property type="protein sequence ID" value="WVZ24751.1"/>
    <property type="molecule type" value="Genomic_DNA"/>
</dbReference>
<accession>A0AAQ3SDM8</accession>
<feature type="region of interest" description="Disordered" evidence="1">
    <location>
        <begin position="85"/>
        <end position="105"/>
    </location>
</feature>